<keyword evidence="4" id="KW-1185">Reference proteome</keyword>
<accession>A0ABP8DLY3</accession>
<dbReference type="Proteomes" id="UP001500620">
    <property type="component" value="Unassembled WGS sequence"/>
</dbReference>
<evidence type="ECO:0000313" key="3">
    <source>
        <dbReference type="EMBL" id="GAA4259304.1"/>
    </source>
</evidence>
<organism evidence="3 4">
    <name type="scientific">Dactylosporangium darangshiense</name>
    <dbReference type="NCBI Taxonomy" id="579108"/>
    <lineage>
        <taxon>Bacteria</taxon>
        <taxon>Bacillati</taxon>
        <taxon>Actinomycetota</taxon>
        <taxon>Actinomycetes</taxon>
        <taxon>Micromonosporales</taxon>
        <taxon>Micromonosporaceae</taxon>
        <taxon>Dactylosporangium</taxon>
    </lineage>
</organism>
<dbReference type="EMBL" id="BAABAT010000035">
    <property type="protein sequence ID" value="GAA4259304.1"/>
    <property type="molecule type" value="Genomic_DNA"/>
</dbReference>
<feature type="domain" description="Glycosyl hydrolase family 13 catalytic" evidence="1">
    <location>
        <begin position="98"/>
        <end position="198"/>
    </location>
</feature>
<dbReference type="Pfam" id="PF22157">
    <property type="entry name" value="SupH-like_C"/>
    <property type="match status" value="1"/>
</dbReference>
<dbReference type="InterPro" id="IPR017853">
    <property type="entry name" value="GH"/>
</dbReference>
<dbReference type="SUPFAM" id="SSF51011">
    <property type="entry name" value="Glycosyl hydrolase domain"/>
    <property type="match status" value="1"/>
</dbReference>
<gene>
    <name evidence="3" type="ORF">GCM10022255_083380</name>
</gene>
<proteinExistence type="predicted"/>
<feature type="domain" description="Sucrose hydrolase-like C-terminal" evidence="2">
    <location>
        <begin position="236"/>
        <end position="292"/>
    </location>
</feature>
<dbReference type="Gene3D" id="2.60.40.1180">
    <property type="entry name" value="Golgi alpha-mannosidase II"/>
    <property type="match status" value="1"/>
</dbReference>
<evidence type="ECO:0000259" key="1">
    <source>
        <dbReference type="Pfam" id="PF00128"/>
    </source>
</evidence>
<protein>
    <recommendedName>
        <fullName evidence="5">Trehalose synthase</fullName>
    </recommendedName>
</protein>
<comment type="caution">
    <text evidence="3">The sequence shown here is derived from an EMBL/GenBank/DDBJ whole genome shotgun (WGS) entry which is preliminary data.</text>
</comment>
<dbReference type="InterPro" id="IPR013780">
    <property type="entry name" value="Glyco_hydro_b"/>
</dbReference>
<evidence type="ECO:0008006" key="5">
    <source>
        <dbReference type="Google" id="ProtNLM"/>
    </source>
</evidence>
<reference evidence="4" key="1">
    <citation type="journal article" date="2019" name="Int. J. Syst. Evol. Microbiol.">
        <title>The Global Catalogue of Microorganisms (GCM) 10K type strain sequencing project: providing services to taxonomists for standard genome sequencing and annotation.</title>
        <authorList>
            <consortium name="The Broad Institute Genomics Platform"/>
            <consortium name="The Broad Institute Genome Sequencing Center for Infectious Disease"/>
            <person name="Wu L."/>
            <person name="Ma J."/>
        </authorList>
    </citation>
    <scope>NUCLEOTIDE SEQUENCE [LARGE SCALE GENOMIC DNA]</scope>
    <source>
        <strain evidence="4">JCM 17441</strain>
    </source>
</reference>
<dbReference type="InterPro" id="IPR054049">
    <property type="entry name" value="SupH-like_C"/>
</dbReference>
<evidence type="ECO:0000259" key="2">
    <source>
        <dbReference type="Pfam" id="PF22157"/>
    </source>
</evidence>
<evidence type="ECO:0000313" key="4">
    <source>
        <dbReference type="Proteomes" id="UP001500620"/>
    </source>
</evidence>
<dbReference type="PANTHER" id="PTHR10357">
    <property type="entry name" value="ALPHA-AMYLASE FAMILY MEMBER"/>
    <property type="match status" value="1"/>
</dbReference>
<dbReference type="PANTHER" id="PTHR10357:SF219">
    <property type="entry name" value="MALTOSE ALPHA-D-GLUCOSYLTRANSFERASE"/>
    <property type="match status" value="1"/>
</dbReference>
<sequence length="302" mass="34135">MRLFFGDADGAANRLQILFAFRLNEALMLGLARQDPAPVVEALQTLPALPRHGQWATFLRNHDEVDLSGLSIAERDAVFAAFGPERRQQLYRRGVRRRPASMLGDERRLRMAYSLQFTMPGTPVLRYGDEIGMGEDLSLPERDAIRTPMQWSATANAGFSNADPDALIRPLVADGQYAYERVNVTDQRPDPDSLLLLWFERVLHTLRECAEIGVGDHEVVPVGPASVLAHRAQAPGGSIVFLHNLADEPVRVCLPPELDHDDHPVEVFSDREYQCCDLRDLELDGYGYRWIRLRRSHDRGMR</sequence>
<dbReference type="InterPro" id="IPR006047">
    <property type="entry name" value="GH13_cat_dom"/>
</dbReference>
<dbReference type="Gene3D" id="3.20.20.80">
    <property type="entry name" value="Glycosidases"/>
    <property type="match status" value="1"/>
</dbReference>
<name>A0ABP8DLY3_9ACTN</name>
<dbReference type="Pfam" id="PF00128">
    <property type="entry name" value="Alpha-amylase"/>
    <property type="match status" value="1"/>
</dbReference>
<dbReference type="SUPFAM" id="SSF51445">
    <property type="entry name" value="(Trans)glycosidases"/>
    <property type="match status" value="1"/>
</dbReference>